<dbReference type="NCBIfam" id="TIGR01426">
    <property type="entry name" value="MGT"/>
    <property type="match status" value="1"/>
</dbReference>
<evidence type="ECO:0000259" key="3">
    <source>
        <dbReference type="Pfam" id="PF06722"/>
    </source>
</evidence>
<name>A0ABX2F6F8_9PSEU</name>
<dbReference type="Gene3D" id="3.40.50.2000">
    <property type="entry name" value="Glycogen Phosphorylase B"/>
    <property type="match status" value="2"/>
</dbReference>
<dbReference type="InterPro" id="IPR006326">
    <property type="entry name" value="UDPGT_MGT-like"/>
</dbReference>
<comment type="similarity">
    <text evidence="1">Belongs to the UDP-glycosyltransferase family.</text>
</comment>
<dbReference type="EMBL" id="JAAATY010000009">
    <property type="protein sequence ID" value="NRN66375.1"/>
    <property type="molecule type" value="Genomic_DNA"/>
</dbReference>
<accession>A0ABX2F6F8</accession>
<evidence type="ECO:0000256" key="2">
    <source>
        <dbReference type="ARBA" id="ARBA00022679"/>
    </source>
</evidence>
<protein>
    <submittedName>
        <fullName evidence="4">Demethyllactenocin mycarosyltransferase</fullName>
    </submittedName>
</protein>
<dbReference type="InterPro" id="IPR010610">
    <property type="entry name" value="EryCIII-like_C"/>
</dbReference>
<dbReference type="Pfam" id="PF06722">
    <property type="entry name" value="EryCIII-like_C"/>
    <property type="match status" value="1"/>
</dbReference>
<dbReference type="SUPFAM" id="SSF53756">
    <property type="entry name" value="UDP-Glycosyltransferase/glycogen phosphorylase"/>
    <property type="match status" value="1"/>
</dbReference>
<comment type="caution">
    <text evidence="4">The sequence shown here is derived from an EMBL/GenBank/DDBJ whole genome shotgun (WGS) entry which is preliminary data.</text>
</comment>
<evidence type="ECO:0000313" key="5">
    <source>
        <dbReference type="Proteomes" id="UP000763557"/>
    </source>
</evidence>
<sequence length="392" mass="42482">MVHIAFCSVPFPGHVSPTLAVVTELVARGHRVSYAVTTDFGEQVKAVGAELVPVESVMRTAEATEQIADMLDSDQYKDDDYVSALRMLTHEARRVLPVLEETFSGDVPDVVVHDSLSWAGRLFAARRRIPALQSMGTLAANEHWNPAGNYEQYSFSGPVFRDVLGEMAQLLDGTGLDVEQFLLDEGVRTIAYHPRAFQPAGPTFDNVHFVGPCVPPPDGTWLPPLDSRPLALIGLGSSFQEGSAFARTCVDAFAEMDWHAVIALGNRELTGHIPPNVQVHRYVPYEDVLPHAQVLIGHPGVITMMAGLRHGVPLLPVPQTAEQYPNAAQVTELGLGLHLRPEDVTVTALRETVAKISSDAGIQANLRWMRREIQASGGARAAAGIIEESALG</sequence>
<dbReference type="CDD" id="cd03784">
    <property type="entry name" value="GT1_Gtf-like"/>
    <property type="match status" value="1"/>
</dbReference>
<dbReference type="InterPro" id="IPR002213">
    <property type="entry name" value="UDP_glucos_trans"/>
</dbReference>
<keyword evidence="5" id="KW-1185">Reference proteome</keyword>
<reference evidence="4 5" key="1">
    <citation type="submission" date="2020-01" db="EMBL/GenBank/DDBJ databases">
        <title>Kibdelosporangium persica a novel Actinomycetes from a hot desert in Iran.</title>
        <authorList>
            <person name="Safaei N."/>
            <person name="Zaburannyi N."/>
            <person name="Mueller R."/>
            <person name="Wink J."/>
        </authorList>
    </citation>
    <scope>NUCLEOTIDE SEQUENCE [LARGE SCALE GENOMIC DNA]</scope>
    <source>
        <strain evidence="4 5">4NS15</strain>
    </source>
</reference>
<organism evidence="4 5">
    <name type="scientific">Kibdelosporangium persicum</name>
    <dbReference type="NCBI Taxonomy" id="2698649"/>
    <lineage>
        <taxon>Bacteria</taxon>
        <taxon>Bacillati</taxon>
        <taxon>Actinomycetota</taxon>
        <taxon>Actinomycetes</taxon>
        <taxon>Pseudonocardiales</taxon>
        <taxon>Pseudonocardiaceae</taxon>
        <taxon>Kibdelosporangium</taxon>
    </lineage>
</organism>
<keyword evidence="2" id="KW-0808">Transferase</keyword>
<evidence type="ECO:0000256" key="1">
    <source>
        <dbReference type="ARBA" id="ARBA00009995"/>
    </source>
</evidence>
<gene>
    <name evidence="4" type="ORF">GC106_36000</name>
</gene>
<proteinExistence type="inferred from homology"/>
<dbReference type="PANTHER" id="PTHR48050">
    <property type="entry name" value="STEROL 3-BETA-GLUCOSYLTRANSFERASE"/>
    <property type="match status" value="1"/>
</dbReference>
<dbReference type="InterPro" id="IPR050426">
    <property type="entry name" value="Glycosyltransferase_28"/>
</dbReference>
<evidence type="ECO:0000313" key="4">
    <source>
        <dbReference type="EMBL" id="NRN66375.1"/>
    </source>
</evidence>
<dbReference type="Proteomes" id="UP000763557">
    <property type="component" value="Unassembled WGS sequence"/>
</dbReference>
<feature type="domain" description="Erythromycin biosynthesis protein CIII-like C-terminal" evidence="3">
    <location>
        <begin position="249"/>
        <end position="376"/>
    </location>
</feature>
<dbReference type="PANTHER" id="PTHR48050:SF13">
    <property type="entry name" value="STEROL 3-BETA-GLUCOSYLTRANSFERASE UGT80A2"/>
    <property type="match status" value="1"/>
</dbReference>